<organism evidence="2 3">
    <name type="scientific">Streptomyces polyrhachis</name>
    <dbReference type="NCBI Taxonomy" id="1282885"/>
    <lineage>
        <taxon>Bacteria</taxon>
        <taxon>Bacillati</taxon>
        <taxon>Actinomycetota</taxon>
        <taxon>Actinomycetes</taxon>
        <taxon>Kitasatosporales</taxon>
        <taxon>Streptomycetaceae</taxon>
        <taxon>Streptomyces</taxon>
    </lineage>
</organism>
<feature type="transmembrane region" description="Helical" evidence="1">
    <location>
        <begin position="38"/>
        <end position="58"/>
    </location>
</feature>
<feature type="transmembrane region" description="Helical" evidence="1">
    <location>
        <begin position="64"/>
        <end position="85"/>
    </location>
</feature>
<proteinExistence type="predicted"/>
<protein>
    <submittedName>
        <fullName evidence="2">Uncharacterized protein</fullName>
    </submittedName>
</protein>
<dbReference type="EMBL" id="JBHSZO010000004">
    <property type="protein sequence ID" value="MFC7217308.1"/>
    <property type="molecule type" value="Genomic_DNA"/>
</dbReference>
<sequence length="441" mass="46279">MGEDIRDAVVVGGPHGVAIRVEGVPQALARSRRAVGRWWSAIGATMGVGLALGVVAGATGSNPLAVAAGVLFLVALLLLVPFGIAARVIGGRVEHALHAGPWLACAAVPNAGSCAGLLVLRDPYDGMLRVLSMYALRWNAERIAEIAAGGTVWWRPHPRRPGGVVAAPGGAPFVWAGPSRMRGQRRQVLRVAEQAGLTGCPGPAGVDRREELRSLPSFPDTLRARTPLDYAALAAAAESRSAASPPASPGRALRTAPWWRTPMLWQAVTVGILLAVVGAALGGLISAIASFAGFGFDVRSVFMGMCFGLGPFGAALIRFPGEVAAARRFSRAAQAPAGPAYRYVLLHGPGTYLVLYDLHGAPDDEPVAILPLNIAGTSAPTGTVELRGWLDHDHEGDPFVVPFIENRPCWPRTPLRQSHSPHFAGLRERVRGLSRDGGCSD</sequence>
<keyword evidence="1" id="KW-0812">Transmembrane</keyword>
<name>A0ABW2GCL7_9ACTN</name>
<keyword evidence="1" id="KW-1133">Transmembrane helix</keyword>
<reference evidence="3" key="1">
    <citation type="journal article" date="2019" name="Int. J. Syst. Evol. Microbiol.">
        <title>The Global Catalogue of Microorganisms (GCM) 10K type strain sequencing project: providing services to taxonomists for standard genome sequencing and annotation.</title>
        <authorList>
            <consortium name="The Broad Institute Genomics Platform"/>
            <consortium name="The Broad Institute Genome Sequencing Center for Infectious Disease"/>
            <person name="Wu L."/>
            <person name="Ma J."/>
        </authorList>
    </citation>
    <scope>NUCLEOTIDE SEQUENCE [LARGE SCALE GENOMIC DNA]</scope>
    <source>
        <strain evidence="3">CGMCC 1.13681</strain>
    </source>
</reference>
<feature type="transmembrane region" description="Helical" evidence="1">
    <location>
        <begin position="264"/>
        <end position="289"/>
    </location>
</feature>
<keyword evidence="1" id="KW-0472">Membrane</keyword>
<evidence type="ECO:0000256" key="1">
    <source>
        <dbReference type="SAM" id="Phobius"/>
    </source>
</evidence>
<dbReference type="Proteomes" id="UP001596413">
    <property type="component" value="Unassembled WGS sequence"/>
</dbReference>
<gene>
    <name evidence="2" type="ORF">ACFQLX_03855</name>
</gene>
<comment type="caution">
    <text evidence="2">The sequence shown here is derived from an EMBL/GenBank/DDBJ whole genome shotgun (WGS) entry which is preliminary data.</text>
</comment>
<evidence type="ECO:0000313" key="3">
    <source>
        <dbReference type="Proteomes" id="UP001596413"/>
    </source>
</evidence>
<accession>A0ABW2GCL7</accession>
<evidence type="ECO:0000313" key="2">
    <source>
        <dbReference type="EMBL" id="MFC7217308.1"/>
    </source>
</evidence>
<feature type="transmembrane region" description="Helical" evidence="1">
    <location>
        <begin position="301"/>
        <end position="321"/>
    </location>
</feature>
<dbReference type="RefSeq" id="WP_386411902.1">
    <property type="nucleotide sequence ID" value="NZ_JBHSZO010000004.1"/>
</dbReference>
<keyword evidence="3" id="KW-1185">Reference proteome</keyword>